<proteinExistence type="predicted"/>
<dbReference type="EMBL" id="CP066744">
    <property type="protein sequence ID" value="QQK06909.1"/>
    <property type="molecule type" value="Genomic_DNA"/>
</dbReference>
<dbReference type="Proteomes" id="UP000595814">
    <property type="component" value="Chromosome"/>
</dbReference>
<evidence type="ECO:0000313" key="1">
    <source>
        <dbReference type="EMBL" id="QQK06909.1"/>
    </source>
</evidence>
<sequence>MKKNNDYYSSIHRLGRISTLIVIILMFMIPIVTMFVFNIKVDWKTTLAAAAQLCIVFIPTQFTEVVSFSPILGSGGTYLSFVTGNVSNMKLPAASSCHKMAKVDPSSDEGEVISVLAIGASSIVTAVILFLGIFLLSPVVKYLQSDIIQPGFNNIMPALVGAMLMPYLLKKPKIAVVPFLIALIAGIILPAATYSNLQGFLLLGTMVISVISVIVMNRERNIR</sequence>
<reference evidence="1 2" key="1">
    <citation type="journal article" date="2022" name="Int. J. Syst. Evol. Microbiol.">
        <title>Miniphocaeibacter halophilus sp. nov., an ammonium-tolerant acetate-producing bacterium isolated from a biogas system.</title>
        <authorList>
            <person name="Schnurer A."/>
            <person name="Singh A."/>
            <person name="Bi S."/>
            <person name="Qiao W."/>
            <person name="Westerholm M."/>
        </authorList>
    </citation>
    <scope>NUCLEOTIDE SEQUENCE [LARGE SCALE GENOMIC DNA]</scope>
    <source>
        <strain evidence="1 2">AMB_01</strain>
    </source>
</reference>
<gene>
    <name evidence="1" type="ORF">JFY71_06050</name>
</gene>
<name>A0AC61MMK3_9FIRM</name>
<organism evidence="1 2">
    <name type="scientific">Miniphocaeibacter halophilus</name>
    <dbReference type="NCBI Taxonomy" id="2931922"/>
    <lineage>
        <taxon>Bacteria</taxon>
        <taxon>Bacillati</taxon>
        <taxon>Bacillota</taxon>
        <taxon>Tissierellia</taxon>
        <taxon>Tissierellales</taxon>
        <taxon>Peptoniphilaceae</taxon>
        <taxon>Miniphocaeibacter</taxon>
    </lineage>
</organism>
<protein>
    <submittedName>
        <fullName evidence="1">Uncharacterized protein</fullName>
    </submittedName>
</protein>
<evidence type="ECO:0000313" key="2">
    <source>
        <dbReference type="Proteomes" id="UP000595814"/>
    </source>
</evidence>
<keyword evidence="2" id="KW-1185">Reference proteome</keyword>
<accession>A0AC61MMK3</accession>